<name>I1YII3_METFJ</name>
<dbReference type="AlphaFoldDB" id="I1YII3"/>
<dbReference type="EMBL" id="CP003380">
    <property type="protein sequence ID" value="AFJ02726.1"/>
    <property type="molecule type" value="Genomic_DNA"/>
</dbReference>
<dbReference type="RefSeq" id="WP_014704146.1">
    <property type="nucleotide sequence ID" value="NC_017856.1"/>
</dbReference>
<evidence type="ECO:0000313" key="1">
    <source>
        <dbReference type="EMBL" id="AFJ02726.1"/>
    </source>
</evidence>
<dbReference type="STRING" id="754477.Q7C_1577"/>
<organism evidence="1 2">
    <name type="scientific">Methylophaga frappieri (strain ATCC BAA-2434 / DSM 25690 / JAM7)</name>
    <dbReference type="NCBI Taxonomy" id="754477"/>
    <lineage>
        <taxon>Bacteria</taxon>
        <taxon>Pseudomonadati</taxon>
        <taxon>Pseudomonadota</taxon>
        <taxon>Gammaproteobacteria</taxon>
        <taxon>Thiotrichales</taxon>
        <taxon>Piscirickettsiaceae</taxon>
        <taxon>Methylophaga</taxon>
    </lineage>
</organism>
<protein>
    <submittedName>
        <fullName evidence="1">Uncharacterized protein</fullName>
    </submittedName>
</protein>
<gene>
    <name evidence="1" type="ordered locus">Q7C_1577</name>
</gene>
<dbReference type="Proteomes" id="UP000009145">
    <property type="component" value="Chromosome"/>
</dbReference>
<keyword evidence="2" id="KW-1185">Reference proteome</keyword>
<evidence type="ECO:0000313" key="2">
    <source>
        <dbReference type="Proteomes" id="UP000009145"/>
    </source>
</evidence>
<dbReference type="KEGG" id="mec:Q7C_1577"/>
<sequence>MDEAFSGVKYFMFDKNSIKTLWEEGIITECYRIECETNKLIRDDRLAYYITIELSDRHEISQREFDNQSKLAAKVG</sequence>
<proteinExistence type="predicted"/>
<accession>I1YII3</accession>
<reference evidence="1 2" key="1">
    <citation type="journal article" date="2012" name="J. Bacteriol.">
        <title>Complete genome sequences of Methylophaga sp. strain JAM1 and Methylophaga sp. strain JAM7.</title>
        <authorList>
            <person name="Villeneuve C."/>
            <person name="Martineau C."/>
            <person name="Mauffrey F."/>
            <person name="Villemur R."/>
        </authorList>
    </citation>
    <scope>NUCLEOTIDE SEQUENCE [LARGE SCALE GENOMIC DNA]</scope>
    <source>
        <strain evidence="1 2">JAM7</strain>
    </source>
</reference>
<dbReference type="HOGENOM" id="CLU_2650280_0_0_6"/>
<dbReference type="PATRIC" id="fig|754477.3.peg.1556"/>